<dbReference type="InterPro" id="IPR022477">
    <property type="entry name" value="Spore_YqfC"/>
</dbReference>
<dbReference type="AlphaFoldDB" id="A0A2T0B0V2"/>
<evidence type="ECO:0000313" key="2">
    <source>
        <dbReference type="Proteomes" id="UP000239706"/>
    </source>
</evidence>
<keyword evidence="2" id="KW-1185">Reference proteome</keyword>
<dbReference type="InterPro" id="IPR022476">
    <property type="entry name" value="Spore_YabP/YqfC"/>
</dbReference>
<dbReference type="Proteomes" id="UP000239706">
    <property type="component" value="Unassembled WGS sequence"/>
</dbReference>
<name>A0A2T0B0V2_9CLOT</name>
<dbReference type="OrthoDB" id="2989236at2"/>
<dbReference type="Pfam" id="PF07873">
    <property type="entry name" value="YabP"/>
    <property type="match status" value="1"/>
</dbReference>
<dbReference type="EMBL" id="PVXO01000066">
    <property type="protein sequence ID" value="PRR77241.1"/>
    <property type="molecule type" value="Genomic_DNA"/>
</dbReference>
<dbReference type="NCBIfam" id="TIGR02856">
    <property type="entry name" value="spore_yqfC"/>
    <property type="match status" value="1"/>
</dbReference>
<sequence>MKVLFEGVILEDKLDKAKNNLVEKLDLPRDLVLDLPKIVVTGDSEIIIENHKGIVIFDERQVKINSRIGLVSVYGNNFEILFLGGSTITLKGKFKSVVYEGNE</sequence>
<evidence type="ECO:0000313" key="1">
    <source>
        <dbReference type="EMBL" id="PRR77241.1"/>
    </source>
</evidence>
<protein>
    <submittedName>
        <fullName evidence="1">YabP family protein</fullName>
    </submittedName>
</protein>
<gene>
    <name evidence="1" type="ORF">CLLI_24110</name>
</gene>
<accession>A0A2T0B0V2</accession>
<reference evidence="1 2" key="1">
    <citation type="submission" date="2018-03" db="EMBL/GenBank/DDBJ databases">
        <title>Genome sequence of Clostridium liquoris DSM 100320.</title>
        <authorList>
            <person name="Poehlein A."/>
            <person name="Daniel R."/>
        </authorList>
    </citation>
    <scope>NUCLEOTIDE SEQUENCE [LARGE SCALE GENOMIC DNA]</scope>
    <source>
        <strain evidence="1 2">DSM 100320</strain>
    </source>
</reference>
<proteinExistence type="predicted"/>
<organism evidence="1 2">
    <name type="scientific">Clostridium liquoris</name>
    <dbReference type="NCBI Taxonomy" id="1289519"/>
    <lineage>
        <taxon>Bacteria</taxon>
        <taxon>Bacillati</taxon>
        <taxon>Bacillota</taxon>
        <taxon>Clostridia</taxon>
        <taxon>Eubacteriales</taxon>
        <taxon>Clostridiaceae</taxon>
        <taxon>Clostridium</taxon>
    </lineage>
</organism>
<comment type="caution">
    <text evidence="1">The sequence shown here is derived from an EMBL/GenBank/DDBJ whole genome shotgun (WGS) entry which is preliminary data.</text>
</comment>